<protein>
    <submittedName>
        <fullName evidence="2">Uncharacterized protein</fullName>
    </submittedName>
</protein>
<evidence type="ECO:0000313" key="3">
    <source>
        <dbReference type="Proteomes" id="UP000030854"/>
    </source>
</evidence>
<feature type="region of interest" description="Disordered" evidence="1">
    <location>
        <begin position="301"/>
        <end position="343"/>
    </location>
</feature>
<evidence type="ECO:0000256" key="1">
    <source>
        <dbReference type="SAM" id="MobiDB-lite"/>
    </source>
</evidence>
<gene>
    <name evidence="2" type="ORF">EV44_g6125</name>
</gene>
<dbReference type="AlphaFoldDB" id="A0A0B1P679"/>
<dbReference type="HOGENOM" id="CLU_052209_1_0_1"/>
<dbReference type="Proteomes" id="UP000030854">
    <property type="component" value="Unassembled WGS sequence"/>
</dbReference>
<proteinExistence type="predicted"/>
<name>A0A0B1P679_UNCNE</name>
<sequence>MMQFTCLKPNLSSYTMRNAAHSRACRKSNSVRPSLWLCLTGLRKPLALELQSRQIFGMSRLSLPVERQKEVKSVANIQKVIFKKKRVKSFRELFVPLGLGVLCSWTYNNFVFRPLEQAMDDPDLPELEEEMQPMFFPLPLTWKEVKQASYRGSDPEWQEFIKLSKQQDLIQQIRRDLAKIILNAVKRHPLLLLRVGNKMKVRRYWLDVDFPLEPPPEYIQSGIEIGNDYIAWTTQPVEAGTVRRFQRVLWPSSMTISAWSFAKVVTADYFGKIANMIGFKTEGPPTLEQILTRHRQLMKGSKISPHDGPSLNPQLHPAGVDMSPEPSIKQPKQNQESSQDESENIVEEIMTGLRQQFSGPLSAFKKTFAKSWKQATPNPPRGCICVSGLVEIETTKAYLIFDVIAHWDPQTRLYDIDSLAAGLRRIQLKKQVPKEGF</sequence>
<organism evidence="2 3">
    <name type="scientific">Uncinula necator</name>
    <name type="common">Grape powdery mildew</name>
    <dbReference type="NCBI Taxonomy" id="52586"/>
    <lineage>
        <taxon>Eukaryota</taxon>
        <taxon>Fungi</taxon>
        <taxon>Dikarya</taxon>
        <taxon>Ascomycota</taxon>
        <taxon>Pezizomycotina</taxon>
        <taxon>Leotiomycetes</taxon>
        <taxon>Erysiphales</taxon>
        <taxon>Erysiphaceae</taxon>
        <taxon>Erysiphe</taxon>
    </lineage>
</organism>
<reference evidence="2 3" key="1">
    <citation type="journal article" date="2014" name="BMC Genomics">
        <title>Adaptive genomic structural variation in the grape powdery mildew pathogen, Erysiphe necator.</title>
        <authorList>
            <person name="Jones L."/>
            <person name="Riaz S."/>
            <person name="Morales-Cruz A."/>
            <person name="Amrine K.C."/>
            <person name="McGuire B."/>
            <person name="Gubler W.D."/>
            <person name="Walker M.A."/>
            <person name="Cantu D."/>
        </authorList>
    </citation>
    <scope>NUCLEOTIDE SEQUENCE [LARGE SCALE GENOMIC DNA]</scope>
    <source>
        <strain evidence="3">c</strain>
    </source>
</reference>
<evidence type="ECO:0000313" key="2">
    <source>
        <dbReference type="EMBL" id="KHJ33763.1"/>
    </source>
</evidence>
<dbReference type="OMA" id="TAFHLWS"/>
<accession>A0A0B1P679</accession>
<dbReference type="STRING" id="52586.A0A0B1P679"/>
<comment type="caution">
    <text evidence="2">The sequence shown here is derived from an EMBL/GenBank/DDBJ whole genome shotgun (WGS) entry which is preliminary data.</text>
</comment>
<dbReference type="OrthoDB" id="5316527at2759"/>
<keyword evidence="3" id="KW-1185">Reference proteome</keyword>
<dbReference type="EMBL" id="JNVN01001250">
    <property type="protein sequence ID" value="KHJ33763.1"/>
    <property type="molecule type" value="Genomic_DNA"/>
</dbReference>